<proteinExistence type="inferred from homology"/>
<evidence type="ECO:0000256" key="7">
    <source>
        <dbReference type="ARBA" id="ARBA00022632"/>
    </source>
</evidence>
<evidence type="ECO:0000256" key="11">
    <source>
        <dbReference type="ARBA" id="ARBA00023280"/>
    </source>
</evidence>
<evidence type="ECO:0000313" key="15">
    <source>
        <dbReference type="EMBL" id="KPP77536.1"/>
    </source>
</evidence>
<dbReference type="GO" id="GO:0005783">
    <property type="term" value="C:endoplasmic reticulum"/>
    <property type="evidence" value="ECO:0007669"/>
    <property type="project" value="TreeGrafter"/>
</dbReference>
<dbReference type="InterPro" id="IPR051254">
    <property type="entry name" value="PPP1R15"/>
</dbReference>
<dbReference type="GO" id="GO:0034976">
    <property type="term" value="P:response to endoplasmic reticulum stress"/>
    <property type="evidence" value="ECO:0007669"/>
    <property type="project" value="TreeGrafter"/>
</dbReference>
<dbReference type="Pfam" id="PF10488">
    <property type="entry name" value="PP1c_bdg"/>
    <property type="match status" value="1"/>
</dbReference>
<keyword evidence="8" id="KW-1114">Inhibition of host interferon signaling pathway by virus</keyword>
<reference evidence="15 16" key="1">
    <citation type="submission" date="2015-08" db="EMBL/GenBank/DDBJ databases">
        <title>The genome of the Asian arowana (Scleropages formosus).</title>
        <authorList>
            <person name="Tan M.H."/>
            <person name="Gan H.M."/>
            <person name="Croft L.J."/>
            <person name="Austin C.M."/>
        </authorList>
    </citation>
    <scope>NUCLEOTIDE SEQUENCE [LARGE SCALE GENOMIC DNA]</scope>
    <source>
        <strain evidence="15">Aro1</strain>
    </source>
</reference>
<dbReference type="AlphaFoldDB" id="A0A0P7VNB0"/>
<evidence type="ECO:0000256" key="4">
    <source>
        <dbReference type="ARBA" id="ARBA00011204"/>
    </source>
</evidence>
<keyword evidence="10" id="KW-0922">Interferon antiviral system evasion</keyword>
<evidence type="ECO:0000256" key="1">
    <source>
        <dbReference type="ARBA" id="ARBA00003756"/>
    </source>
</evidence>
<dbReference type="PANTHER" id="PTHR16489:SF12">
    <property type="entry name" value="GH11727P"/>
    <property type="match status" value="1"/>
</dbReference>
<name>A0A0P7VNB0_SCLFO</name>
<dbReference type="PANTHER" id="PTHR16489">
    <property type="entry name" value="GH11727P"/>
    <property type="match status" value="1"/>
</dbReference>
<dbReference type="GO" id="GO:0019888">
    <property type="term" value="F:protein phosphatase regulator activity"/>
    <property type="evidence" value="ECO:0007669"/>
    <property type="project" value="TreeGrafter"/>
</dbReference>
<dbReference type="Proteomes" id="UP000034805">
    <property type="component" value="Unassembled WGS sequence"/>
</dbReference>
<evidence type="ECO:0000256" key="10">
    <source>
        <dbReference type="ARBA" id="ARBA00023258"/>
    </source>
</evidence>
<comment type="similarity">
    <text evidence="3">Belongs to the PPP1R15 family.</text>
</comment>
<gene>
    <name evidence="15" type="ORF">Z043_103039</name>
</gene>
<feature type="domain" description="Protein phosphatase 1 regulatory subunit 15A/B C-terminal" evidence="14">
    <location>
        <begin position="221"/>
        <end position="374"/>
    </location>
</feature>
<protein>
    <recommendedName>
        <fullName evidence="5">Protein DP71L</fullName>
    </recommendedName>
    <alternativeName>
        <fullName evidence="12">MyD116 homolog</fullName>
    </alternativeName>
</protein>
<evidence type="ECO:0000313" key="16">
    <source>
        <dbReference type="Proteomes" id="UP000034805"/>
    </source>
</evidence>
<comment type="similarity">
    <text evidence="2">Belongs to the asfivirus DP71L family.</text>
</comment>
<feature type="region of interest" description="Disordered" evidence="13">
    <location>
        <begin position="212"/>
        <end position="242"/>
    </location>
</feature>
<evidence type="ECO:0000259" key="14">
    <source>
        <dbReference type="Pfam" id="PF10488"/>
    </source>
</evidence>
<evidence type="ECO:0000256" key="2">
    <source>
        <dbReference type="ARBA" id="ARBA00007512"/>
    </source>
</evidence>
<keyword evidence="6" id="KW-0945">Host-virus interaction</keyword>
<comment type="caution">
    <text evidence="15">The sequence shown here is derived from an EMBL/GenBank/DDBJ whole genome shotgun (WGS) entry which is preliminary data.</text>
</comment>
<organism evidence="15 16">
    <name type="scientific">Scleropages formosus</name>
    <name type="common">Asian bonytongue</name>
    <name type="synonym">Osteoglossum formosum</name>
    <dbReference type="NCBI Taxonomy" id="113540"/>
    <lineage>
        <taxon>Eukaryota</taxon>
        <taxon>Metazoa</taxon>
        <taxon>Chordata</taxon>
        <taxon>Craniata</taxon>
        <taxon>Vertebrata</taxon>
        <taxon>Euteleostomi</taxon>
        <taxon>Actinopterygii</taxon>
        <taxon>Neopterygii</taxon>
        <taxon>Teleostei</taxon>
        <taxon>Osteoglossocephala</taxon>
        <taxon>Osteoglossomorpha</taxon>
        <taxon>Osteoglossiformes</taxon>
        <taxon>Osteoglossidae</taxon>
        <taxon>Scleropages</taxon>
    </lineage>
</organism>
<comment type="subunit">
    <text evidence="4">Interacts (via C-terminus) with host PPP1CB.</text>
</comment>
<accession>A0A0P7VNB0</accession>
<feature type="compositionally biased region" description="Acidic residues" evidence="13">
    <location>
        <begin position="224"/>
        <end position="240"/>
    </location>
</feature>
<evidence type="ECO:0000256" key="8">
    <source>
        <dbReference type="ARBA" id="ARBA00022830"/>
    </source>
</evidence>
<evidence type="ECO:0000256" key="12">
    <source>
        <dbReference type="ARBA" id="ARBA00031298"/>
    </source>
</evidence>
<evidence type="ECO:0000256" key="9">
    <source>
        <dbReference type="ARBA" id="ARBA00022921"/>
    </source>
</evidence>
<keyword evidence="9" id="KW-0426">Late protein</keyword>
<sequence length="378" mass="42604">MAPRAACSRDPASDTLSMMGDNLGVVTEEPVAFLGLPALTEPKLHPRRKRLEVDSLDRRRMLQVFRKAFRHLRAALFRVLNRCTAAVKALCHVGLLSHRMTDACVVPYKSMESCREDEGSTLQGVVWTPGVPQDEEAECVPDEKMVNEEDSVAASDKIMEGDNLGETVTEELVCALVDWLEWDTTEEEFCTEVPLKGLHGFPLPCLEISSVPSPTTASSKGEVEWDSDSSWDDDDSDEDLERNSELWESFMCNNDPYNPFKCSPVSAVNDRHVKMESCTQRPLQMSGRREDVCDTELPSPEDKAVVSSRKVRFSNVVKVHPLVTWSFASRAARDGSCWQEMARDRARFKRRVDAVSEIISPCLLPEHRAMVWERVQLL</sequence>
<evidence type="ECO:0000256" key="3">
    <source>
        <dbReference type="ARBA" id="ARBA00010161"/>
    </source>
</evidence>
<dbReference type="InterPro" id="IPR019523">
    <property type="entry name" value="Prot_Pase1_reg-su15A/B_C"/>
</dbReference>
<keyword evidence="11" id="KW-0899">Viral immunoevasion</keyword>
<comment type="function">
    <text evidence="1">Interacts with the host phosphatase PP1 catalytic subunit (PPP1CB) and recruits it to dephosphorylate EIF2S1/eIF2alpha and therefore restores the host translation that has been shut-down by the host. Also inhibits the EIF2S1/eIF2alpha-ATF4-DDIT3/CHOP pathway.</text>
</comment>
<dbReference type="GO" id="GO:0051246">
    <property type="term" value="P:regulation of protein metabolic process"/>
    <property type="evidence" value="ECO:0007669"/>
    <property type="project" value="UniProtKB-ARBA"/>
</dbReference>
<evidence type="ECO:0000256" key="13">
    <source>
        <dbReference type="SAM" id="MobiDB-lite"/>
    </source>
</evidence>
<evidence type="ECO:0000256" key="5">
    <source>
        <dbReference type="ARBA" id="ARBA00019072"/>
    </source>
</evidence>
<evidence type="ECO:0000256" key="6">
    <source>
        <dbReference type="ARBA" id="ARBA00022581"/>
    </source>
</evidence>
<dbReference type="GO" id="GO:0000164">
    <property type="term" value="C:protein phosphatase type 1 complex"/>
    <property type="evidence" value="ECO:0007669"/>
    <property type="project" value="TreeGrafter"/>
</dbReference>
<dbReference type="EMBL" id="JARO02000746">
    <property type="protein sequence ID" value="KPP77536.1"/>
    <property type="molecule type" value="Genomic_DNA"/>
</dbReference>
<keyword evidence="7" id="KW-1090">Inhibition of host innate immune response by virus</keyword>